<dbReference type="AlphaFoldDB" id="A0A2A2L8U8"/>
<dbReference type="InterPro" id="IPR002601">
    <property type="entry name" value="C6_domain"/>
</dbReference>
<keyword evidence="4" id="KW-1185">Reference proteome</keyword>
<comment type="caution">
    <text evidence="3">The sequence shown here is derived from an EMBL/GenBank/DDBJ whole genome shotgun (WGS) entry which is preliminary data.</text>
</comment>
<feature type="domain" description="C6" evidence="2">
    <location>
        <begin position="49"/>
        <end position="121"/>
    </location>
</feature>
<reference evidence="3 4" key="1">
    <citation type="journal article" date="2017" name="Curr. Biol.">
        <title>Genome architecture and evolution of a unichromosomal asexual nematode.</title>
        <authorList>
            <person name="Fradin H."/>
            <person name="Zegar C."/>
            <person name="Gutwein M."/>
            <person name="Lucas J."/>
            <person name="Kovtun M."/>
            <person name="Corcoran D."/>
            <person name="Baugh L.R."/>
            <person name="Kiontke K."/>
            <person name="Gunsalus K."/>
            <person name="Fitch D.H."/>
            <person name="Piano F."/>
        </authorList>
    </citation>
    <scope>NUCLEOTIDE SEQUENCE [LARGE SCALE GENOMIC DNA]</scope>
    <source>
        <strain evidence="3">PF1309</strain>
    </source>
</reference>
<name>A0A2A2L8U8_9BILA</name>
<dbReference type="Proteomes" id="UP000218231">
    <property type="component" value="Unassembled WGS sequence"/>
</dbReference>
<dbReference type="Pfam" id="PF01681">
    <property type="entry name" value="C6"/>
    <property type="match status" value="1"/>
</dbReference>
<protein>
    <recommendedName>
        <fullName evidence="2">C6 domain-containing protein</fullName>
    </recommendedName>
</protein>
<sequence>MNILIAFSLVFIALISIQQACAACGTCDIKNVVIQPKNPDSGVHAFDGNPVAGKNSEGCDTYTFSCTGTGANIGLNNDQLTVGDANSRVKQTTKATFDCNPQNKWQYTSKGVATIVDNIGCLSVD</sequence>
<dbReference type="PANTHER" id="PTHR21629:SF5">
    <property type="entry name" value="C6 DOMAIN-CONTAINING PROTEIN"/>
    <property type="match status" value="1"/>
</dbReference>
<evidence type="ECO:0000256" key="1">
    <source>
        <dbReference type="SAM" id="SignalP"/>
    </source>
</evidence>
<accession>A0A2A2L8U8</accession>
<evidence type="ECO:0000259" key="2">
    <source>
        <dbReference type="Pfam" id="PF01681"/>
    </source>
</evidence>
<dbReference type="PANTHER" id="PTHR21629">
    <property type="entry name" value="C6 DOMAIN-CONTAINING PROTEIN"/>
    <property type="match status" value="1"/>
</dbReference>
<feature type="chain" id="PRO_5013059171" description="C6 domain-containing protein" evidence="1">
    <location>
        <begin position="23"/>
        <end position="125"/>
    </location>
</feature>
<organism evidence="3 4">
    <name type="scientific">Diploscapter pachys</name>
    <dbReference type="NCBI Taxonomy" id="2018661"/>
    <lineage>
        <taxon>Eukaryota</taxon>
        <taxon>Metazoa</taxon>
        <taxon>Ecdysozoa</taxon>
        <taxon>Nematoda</taxon>
        <taxon>Chromadorea</taxon>
        <taxon>Rhabditida</taxon>
        <taxon>Rhabditina</taxon>
        <taxon>Rhabditomorpha</taxon>
        <taxon>Rhabditoidea</taxon>
        <taxon>Rhabditidae</taxon>
        <taxon>Diploscapter</taxon>
    </lineage>
</organism>
<evidence type="ECO:0000313" key="3">
    <source>
        <dbReference type="EMBL" id="PAV82485.1"/>
    </source>
</evidence>
<keyword evidence="1" id="KW-0732">Signal</keyword>
<evidence type="ECO:0000313" key="4">
    <source>
        <dbReference type="Proteomes" id="UP000218231"/>
    </source>
</evidence>
<feature type="signal peptide" evidence="1">
    <location>
        <begin position="1"/>
        <end position="22"/>
    </location>
</feature>
<proteinExistence type="predicted"/>
<gene>
    <name evidence="3" type="ORF">WR25_16278</name>
</gene>
<dbReference type="EMBL" id="LIAE01007045">
    <property type="protein sequence ID" value="PAV82485.1"/>
    <property type="molecule type" value="Genomic_DNA"/>
</dbReference>